<proteinExistence type="predicted"/>
<dbReference type="InterPro" id="IPR010845">
    <property type="entry name" value="FlaF"/>
</dbReference>
<name>A0A917C5A6_9PROT</name>
<keyword evidence="1" id="KW-0966">Cell projection</keyword>
<keyword evidence="1" id="KW-0282">Flagellum</keyword>
<evidence type="ECO:0000313" key="2">
    <source>
        <dbReference type="Proteomes" id="UP000632498"/>
    </source>
</evidence>
<accession>A0A917C5A6</accession>
<keyword evidence="1" id="KW-0969">Cilium</keyword>
<sequence length="121" mass="13821">MTKTGYDAYNQTHKNGLKGRALEGESFMKAVQLLRQAQEFDGNRRLLMEALDYTRKLWTIVQADLKEPDHHLNEDIRANLLSLSLYVDRTCYEAAKKPHRQKLQGLIDVNYQIASGLLGTG</sequence>
<reference evidence="1" key="1">
    <citation type="journal article" date="2014" name="Int. J. Syst. Evol. Microbiol.">
        <title>Complete genome sequence of Corynebacterium casei LMG S-19264T (=DSM 44701T), isolated from a smear-ripened cheese.</title>
        <authorList>
            <consortium name="US DOE Joint Genome Institute (JGI-PGF)"/>
            <person name="Walter F."/>
            <person name="Albersmeier A."/>
            <person name="Kalinowski J."/>
            <person name="Ruckert C."/>
        </authorList>
    </citation>
    <scope>NUCLEOTIDE SEQUENCE</scope>
    <source>
        <strain evidence="1">CGMCC 1.15254</strain>
    </source>
</reference>
<dbReference type="Proteomes" id="UP000632498">
    <property type="component" value="Unassembled WGS sequence"/>
</dbReference>
<dbReference type="AlphaFoldDB" id="A0A917C5A6"/>
<dbReference type="Pfam" id="PF07309">
    <property type="entry name" value="FlaF"/>
    <property type="match status" value="1"/>
</dbReference>
<dbReference type="RefSeq" id="WP_188666159.1">
    <property type="nucleotide sequence ID" value="NZ_BMHV01000022.1"/>
</dbReference>
<reference evidence="1" key="2">
    <citation type="submission" date="2020-09" db="EMBL/GenBank/DDBJ databases">
        <authorList>
            <person name="Sun Q."/>
            <person name="Zhou Y."/>
        </authorList>
    </citation>
    <scope>NUCLEOTIDE SEQUENCE</scope>
    <source>
        <strain evidence="1">CGMCC 1.15254</strain>
    </source>
</reference>
<organism evidence="1 2">
    <name type="scientific">Terasakiella brassicae</name>
    <dbReference type="NCBI Taxonomy" id="1634917"/>
    <lineage>
        <taxon>Bacteria</taxon>
        <taxon>Pseudomonadati</taxon>
        <taxon>Pseudomonadota</taxon>
        <taxon>Alphaproteobacteria</taxon>
        <taxon>Rhodospirillales</taxon>
        <taxon>Terasakiellaceae</taxon>
        <taxon>Terasakiella</taxon>
    </lineage>
</organism>
<keyword evidence="2" id="KW-1185">Reference proteome</keyword>
<protein>
    <submittedName>
        <fullName evidence="1">Flagellar protein FlaF</fullName>
    </submittedName>
</protein>
<gene>
    <name evidence="1" type="ORF">GCM10011332_26760</name>
</gene>
<evidence type="ECO:0000313" key="1">
    <source>
        <dbReference type="EMBL" id="GGF71419.1"/>
    </source>
</evidence>
<dbReference type="EMBL" id="BMHV01000022">
    <property type="protein sequence ID" value="GGF71419.1"/>
    <property type="molecule type" value="Genomic_DNA"/>
</dbReference>
<comment type="caution">
    <text evidence="1">The sequence shown here is derived from an EMBL/GenBank/DDBJ whole genome shotgun (WGS) entry which is preliminary data.</text>
</comment>
<dbReference type="GO" id="GO:0044781">
    <property type="term" value="P:bacterial-type flagellum organization"/>
    <property type="evidence" value="ECO:0007669"/>
    <property type="project" value="InterPro"/>
</dbReference>